<dbReference type="Gene3D" id="3.40.50.10710">
    <property type="entry name" value="Metallo-hydrolase/oxidoreductase"/>
    <property type="match status" value="1"/>
</dbReference>
<dbReference type="InterPro" id="IPR042173">
    <property type="entry name" value="RNase_J_2"/>
</dbReference>
<evidence type="ECO:0000313" key="5">
    <source>
        <dbReference type="EMBL" id="MFC4244276.1"/>
    </source>
</evidence>
<dbReference type="Proteomes" id="UP001595900">
    <property type="component" value="Unassembled WGS sequence"/>
</dbReference>
<dbReference type="InterPro" id="IPR011108">
    <property type="entry name" value="RMMBL"/>
</dbReference>
<feature type="domain" description="Metallo-beta-lactamase" evidence="4">
    <location>
        <begin position="29"/>
        <end position="328"/>
    </location>
</feature>
<keyword evidence="1" id="KW-0378">Hydrolase</keyword>
<proteinExistence type="predicted"/>
<feature type="region of interest" description="Disordered" evidence="3">
    <location>
        <begin position="535"/>
        <end position="555"/>
    </location>
</feature>
<evidence type="ECO:0000259" key="4">
    <source>
        <dbReference type="SMART" id="SM00849"/>
    </source>
</evidence>
<evidence type="ECO:0000256" key="3">
    <source>
        <dbReference type="SAM" id="MobiDB-lite"/>
    </source>
</evidence>
<keyword evidence="1" id="KW-0540">Nuclease</keyword>
<keyword evidence="6" id="KW-1185">Reference proteome</keyword>
<evidence type="ECO:0000313" key="6">
    <source>
        <dbReference type="Proteomes" id="UP001595900"/>
    </source>
</evidence>
<organism evidence="5 6">
    <name type="scientific">Gryllotalpicola reticulitermitis</name>
    <dbReference type="NCBI Taxonomy" id="1184153"/>
    <lineage>
        <taxon>Bacteria</taxon>
        <taxon>Bacillati</taxon>
        <taxon>Actinomycetota</taxon>
        <taxon>Actinomycetes</taxon>
        <taxon>Micrococcales</taxon>
        <taxon>Microbacteriaceae</taxon>
        <taxon>Gryllotalpicola</taxon>
    </lineage>
</organism>
<dbReference type="PANTHER" id="PTHR43694">
    <property type="entry name" value="RIBONUCLEASE J"/>
    <property type="match status" value="1"/>
</dbReference>
<feature type="compositionally biased region" description="Low complexity" evidence="3">
    <location>
        <begin position="539"/>
        <end position="555"/>
    </location>
</feature>
<dbReference type="PANTHER" id="PTHR43694:SF1">
    <property type="entry name" value="RIBONUCLEASE J"/>
    <property type="match status" value="1"/>
</dbReference>
<dbReference type="Pfam" id="PF07521">
    <property type="entry name" value="RMMBL"/>
    <property type="match status" value="1"/>
</dbReference>
<feature type="compositionally biased region" description="Low complexity" evidence="3">
    <location>
        <begin position="1"/>
        <end position="26"/>
    </location>
</feature>
<dbReference type="InterPro" id="IPR001279">
    <property type="entry name" value="Metallo-B-lactamas"/>
</dbReference>
<accession>A0ABV8Q7H0</accession>
<keyword evidence="2" id="KW-0694">RNA-binding</keyword>
<name>A0ABV8Q7H0_9MICO</name>
<dbReference type="InterPro" id="IPR036866">
    <property type="entry name" value="RibonucZ/Hydroxyglut_hydro"/>
</dbReference>
<comment type="caution">
    <text evidence="5">The sequence shown here is derived from an EMBL/GenBank/DDBJ whole genome shotgun (WGS) entry which is preliminary data.</text>
</comment>
<keyword evidence="1" id="KW-0269">Exonuclease</keyword>
<sequence length="555" mass="59015">MTDARATARTNTARTNTARANTARANPAHKNAAHTTIEFFGGLGVIGSSKIEISHGGGESGRVRARVQLDMGLEIPNGDDLMAAPVGLGSRPGRELADLLRIGAAPRIPGLYDPRWLRAGVAADGAADLPADFTADVADDLSADLPADLPADPATDLATDIATDAATAELLEPAAGPHALFISHAHLDHMGLAGFVRPSVPIYATAQTVALLRALHASGDGVLGAEPDWRVIEFGELVSVGEITVQALPVDHDVPGACGFLVTTPDGRVAFTGDLRFHGDEDYLSHDFAERVAGVDVLVTEGTSLSWEPLGDRPAGEHDIVERFRATLETQRGLVLLALYPRNAARALQFRYAASRAGRTLVWSGQIAALFARLGWSDVVTWDESRPQASAHLKAIAAARADGFQLTTVSLNDVHAQPDRFVVMPDPHDLPSLLDLPIVPGDVLLHSNGQPLGEFDAWWRPFTAWLDRLGVELRFLGSSGHASADDLHAMIERIAPRVVFPIHTFSPRRLQVPTGVRRVIAEYGVRYSLDGDAQDPDSALGTADALGAADAGRRG</sequence>
<dbReference type="SUPFAM" id="SSF56281">
    <property type="entry name" value="Metallo-hydrolase/oxidoreductase"/>
    <property type="match status" value="1"/>
</dbReference>
<gene>
    <name evidence="5" type="ORF">ACFOYW_12910</name>
</gene>
<evidence type="ECO:0000256" key="1">
    <source>
        <dbReference type="ARBA" id="ARBA00022839"/>
    </source>
</evidence>
<dbReference type="RefSeq" id="WP_390229457.1">
    <property type="nucleotide sequence ID" value="NZ_JBHSCN010000005.1"/>
</dbReference>
<dbReference type="Gene3D" id="3.60.15.10">
    <property type="entry name" value="Ribonuclease Z/Hydroxyacylglutathione hydrolase-like"/>
    <property type="match status" value="1"/>
</dbReference>
<dbReference type="EMBL" id="JBHSCN010000005">
    <property type="protein sequence ID" value="MFC4244276.1"/>
    <property type="molecule type" value="Genomic_DNA"/>
</dbReference>
<dbReference type="Pfam" id="PF12706">
    <property type="entry name" value="Lactamase_B_2"/>
    <property type="match status" value="1"/>
</dbReference>
<dbReference type="SMART" id="SM00849">
    <property type="entry name" value="Lactamase_B"/>
    <property type="match status" value="1"/>
</dbReference>
<feature type="region of interest" description="Disordered" evidence="3">
    <location>
        <begin position="1"/>
        <end position="30"/>
    </location>
</feature>
<reference evidence="6" key="1">
    <citation type="journal article" date="2019" name="Int. J. Syst. Evol. Microbiol.">
        <title>The Global Catalogue of Microorganisms (GCM) 10K type strain sequencing project: providing services to taxonomists for standard genome sequencing and annotation.</title>
        <authorList>
            <consortium name="The Broad Institute Genomics Platform"/>
            <consortium name="The Broad Institute Genome Sequencing Center for Infectious Disease"/>
            <person name="Wu L."/>
            <person name="Ma J."/>
        </authorList>
    </citation>
    <scope>NUCLEOTIDE SEQUENCE [LARGE SCALE GENOMIC DNA]</scope>
    <source>
        <strain evidence="6">CGMCC 1.10363</strain>
    </source>
</reference>
<protein>
    <submittedName>
        <fullName evidence="5">MBL fold metallo-hydrolase</fullName>
    </submittedName>
</protein>
<evidence type="ECO:0000256" key="2">
    <source>
        <dbReference type="ARBA" id="ARBA00022884"/>
    </source>
</evidence>